<organism evidence="2 3">
    <name type="scientific">Citrullus colocynthis</name>
    <name type="common">colocynth</name>
    <dbReference type="NCBI Taxonomy" id="252529"/>
    <lineage>
        <taxon>Eukaryota</taxon>
        <taxon>Viridiplantae</taxon>
        <taxon>Streptophyta</taxon>
        <taxon>Embryophyta</taxon>
        <taxon>Tracheophyta</taxon>
        <taxon>Spermatophyta</taxon>
        <taxon>Magnoliopsida</taxon>
        <taxon>eudicotyledons</taxon>
        <taxon>Gunneridae</taxon>
        <taxon>Pentapetalae</taxon>
        <taxon>rosids</taxon>
        <taxon>fabids</taxon>
        <taxon>Cucurbitales</taxon>
        <taxon>Cucurbitaceae</taxon>
        <taxon>Benincaseae</taxon>
        <taxon>Citrullus</taxon>
    </lineage>
</organism>
<evidence type="ECO:0000313" key="3">
    <source>
        <dbReference type="Proteomes" id="UP001642487"/>
    </source>
</evidence>
<keyword evidence="3" id="KW-1185">Reference proteome</keyword>
<sequence length="383" mass="43896">MFESIQNLQLTSWKIRVKLVVTSLIIHNLERLLRLQFIPRRWVIHLDSFSQRDMDREQEDLQFLGFFGIFTESFNIVFSWRKIFSKITLTLILPLSLVFLAHIQVTELLFFKILKNEDSLNSIPKNSPKYTKLSDIITSEWISFWLFKAAYFTFFLVLALLSTAAVVYTVACVYTGKEITFRKVISVVPKVWRRLMVTFVWNFVIVLVYNVVFGVLILLWAAIFGFGGVGVLFFAGVSVSYVLGFVYISVVWHLASVVSVLEDVYGIQAMLKSKELIKGKMVLSCAVFLTFTVLFLGSQLVFQTLVVLGSSKYNGLRIVLGILCFLLLFKVFLFGLVAQTIIYFVCKSYHHQNIDKSSLSDHLEVYLGDYVPLKAQDVQLGEL</sequence>
<dbReference type="Proteomes" id="UP001642487">
    <property type="component" value="Chromosome 7"/>
</dbReference>
<feature type="transmembrane region" description="Helical" evidence="1">
    <location>
        <begin position="195"/>
        <end position="223"/>
    </location>
</feature>
<feature type="transmembrane region" description="Helical" evidence="1">
    <location>
        <begin position="87"/>
        <end position="105"/>
    </location>
</feature>
<evidence type="ECO:0000313" key="2">
    <source>
        <dbReference type="EMBL" id="CAK9325300.1"/>
    </source>
</evidence>
<dbReference type="PANTHER" id="PTHR33133:SF5">
    <property type="entry name" value="OS08G0107100 PROTEIN"/>
    <property type="match status" value="1"/>
</dbReference>
<keyword evidence="1" id="KW-0472">Membrane</keyword>
<feature type="transmembrane region" description="Helical" evidence="1">
    <location>
        <begin position="149"/>
        <end position="174"/>
    </location>
</feature>
<accession>A0ABP0Z0I5</accession>
<dbReference type="PANTHER" id="PTHR33133">
    <property type="entry name" value="OS08G0107100 PROTEIN-RELATED"/>
    <property type="match status" value="1"/>
</dbReference>
<gene>
    <name evidence="2" type="ORF">CITCOLO1_LOCUS17560</name>
</gene>
<name>A0ABP0Z0I5_9ROSI</name>
<reference evidence="2 3" key="1">
    <citation type="submission" date="2024-03" db="EMBL/GenBank/DDBJ databases">
        <authorList>
            <person name="Gkanogiannis A."/>
            <person name="Becerra Lopez-Lavalle L."/>
        </authorList>
    </citation>
    <scope>NUCLEOTIDE SEQUENCE [LARGE SCALE GENOMIC DNA]</scope>
</reference>
<keyword evidence="1" id="KW-1133">Transmembrane helix</keyword>
<keyword evidence="1" id="KW-0812">Transmembrane</keyword>
<feature type="transmembrane region" description="Helical" evidence="1">
    <location>
        <begin position="318"/>
        <end position="346"/>
    </location>
</feature>
<protein>
    <submittedName>
        <fullName evidence="2">Uncharacterized protein</fullName>
    </submittedName>
</protein>
<feature type="transmembrane region" description="Helical" evidence="1">
    <location>
        <begin position="282"/>
        <end position="306"/>
    </location>
</feature>
<dbReference type="EMBL" id="OZ021741">
    <property type="protein sequence ID" value="CAK9325300.1"/>
    <property type="molecule type" value="Genomic_DNA"/>
</dbReference>
<feature type="transmembrane region" description="Helical" evidence="1">
    <location>
        <begin position="229"/>
        <end position="261"/>
    </location>
</feature>
<evidence type="ECO:0000256" key="1">
    <source>
        <dbReference type="SAM" id="Phobius"/>
    </source>
</evidence>
<proteinExistence type="predicted"/>